<feature type="transmembrane region" description="Helical" evidence="1">
    <location>
        <begin position="185"/>
        <end position="212"/>
    </location>
</feature>
<feature type="transmembrane region" description="Helical" evidence="1">
    <location>
        <begin position="435"/>
        <end position="454"/>
    </location>
</feature>
<organism evidence="2 3">
    <name type="scientific">Periweissella cryptocerci</name>
    <dbReference type="NCBI Taxonomy" id="2506420"/>
    <lineage>
        <taxon>Bacteria</taxon>
        <taxon>Bacillati</taxon>
        <taxon>Bacillota</taxon>
        <taxon>Bacilli</taxon>
        <taxon>Lactobacillales</taxon>
        <taxon>Lactobacillaceae</taxon>
        <taxon>Periweissella</taxon>
    </lineage>
</organism>
<feature type="transmembrane region" description="Helical" evidence="1">
    <location>
        <begin position="12"/>
        <end position="29"/>
    </location>
</feature>
<feature type="transmembrane region" description="Helical" evidence="1">
    <location>
        <begin position="134"/>
        <end position="151"/>
    </location>
</feature>
<feature type="transmembrane region" description="Helical" evidence="1">
    <location>
        <begin position="385"/>
        <end position="403"/>
    </location>
</feature>
<dbReference type="EMBL" id="CP037940">
    <property type="protein sequence ID" value="QBO35353.1"/>
    <property type="molecule type" value="Genomic_DNA"/>
</dbReference>
<protein>
    <recommendedName>
        <fullName evidence="4">YfhO family protein</fullName>
    </recommendedName>
</protein>
<keyword evidence="3" id="KW-1185">Reference proteome</keyword>
<evidence type="ECO:0000313" key="2">
    <source>
        <dbReference type="EMBL" id="QBO35353.1"/>
    </source>
</evidence>
<name>A0A4P6YRX2_9LACO</name>
<accession>A0A4P6YRX2</accession>
<dbReference type="InterPro" id="IPR018580">
    <property type="entry name" value="Uncharacterised_YfhO"/>
</dbReference>
<gene>
    <name evidence="2" type="ORF">EQG49_02170</name>
</gene>
<evidence type="ECO:0000256" key="1">
    <source>
        <dbReference type="SAM" id="Phobius"/>
    </source>
</evidence>
<feature type="transmembrane region" description="Helical" evidence="1">
    <location>
        <begin position="327"/>
        <end position="348"/>
    </location>
</feature>
<dbReference type="PANTHER" id="PTHR38454:SF1">
    <property type="entry name" value="INTEGRAL MEMBRANE PROTEIN"/>
    <property type="match status" value="1"/>
</dbReference>
<dbReference type="AlphaFoldDB" id="A0A4P6YRX2"/>
<dbReference type="Proteomes" id="UP000292886">
    <property type="component" value="Chromosome"/>
</dbReference>
<feature type="transmembrane region" description="Helical" evidence="1">
    <location>
        <begin position="354"/>
        <end position="373"/>
    </location>
</feature>
<feature type="transmembrane region" description="Helical" evidence="1">
    <location>
        <begin position="842"/>
        <end position="863"/>
    </location>
</feature>
<evidence type="ECO:0000313" key="3">
    <source>
        <dbReference type="Proteomes" id="UP000292886"/>
    </source>
</evidence>
<keyword evidence="1" id="KW-0472">Membrane</keyword>
<keyword evidence="1" id="KW-0812">Transmembrane</keyword>
<dbReference type="PANTHER" id="PTHR38454">
    <property type="entry name" value="INTEGRAL MEMBRANE PROTEIN-RELATED"/>
    <property type="match status" value="1"/>
</dbReference>
<reference evidence="3" key="1">
    <citation type="submission" date="2019-03" db="EMBL/GenBank/DDBJ databases">
        <title>Weissella sp. 26KH-42 Genome sequencing.</title>
        <authorList>
            <person name="Heo J."/>
            <person name="Kim S.-J."/>
            <person name="Kim J.-S."/>
            <person name="Hong S.-B."/>
            <person name="Kwon S.-W."/>
        </authorList>
    </citation>
    <scope>NUCLEOTIDE SEQUENCE [LARGE SCALE GENOMIC DNA]</scope>
    <source>
        <strain evidence="3">26KH-42</strain>
    </source>
</reference>
<sequence length="867" mass="98304">MKKLFNKKTAPCWLAFLLPIIIMGTYYAIRQMSPFGHSSILTVDLGQQYVDMFSAYRDAILHHPSTFFYSFSNALGGDMLGVWTYYLMSPLNLVLLFFTPVHLASGILLLTLLKYGLAGFSMAYALHKMQWQQGWLLTVFGVAYALMGWMVAYELNLLWLDAVIILPLLIVGLEHLIDQGTYRSYIFWLTAILIINYYLAYMIAIFLVLYFVWRLTWEAFTWPERLEKVKRFTLASLASAGLAAVTLLPTAYALTQGKGQYMTEHITKIVEYNPLFFFSKMFTGSFNFEQMPTGQPNIFVASIALIGALIFFTDGRVRLSTKIGASLVTLFLFVSMFLAPLDLFWHGMQFPVWYPYRFSFLWSFWLIWLAASTFRPGYYINRKQIIIICSTLVVVLAIVLSTMRKTNFMTWPQVLVGAAFFLLTLSLILLPRFKYWSWLLLLLVTAETATNAAWDLNNFSFLTQTEYRRNVQATQSALQEIPNDKPAFYRVGQTYERTKDDAFMQDYFGGAAFSSSFSKQMSDFMGNFGNPDGDNYAVYANGTLLSDNLLGMRYYLDAAGHVSPDDGAPANMLISQRPDLSSMQALTETPDVSLYQNNDALGLAFAANSAALSVQFKRDDPLTNQERLWNGITGNTANPIFNVQNFDKVTTKNADVPQTVTGAFITRKKPLEATSLNLYFTPKTNNSYYLTLGASMIPDDVTIKLNDQIMHTNDSFRHTIILNVGDHIKGKTQKLTFILKKPNLWLQNVSLYEQDNAQIHYQAQALAANNLHIHSFSQRKISGTVTIPADKDLLMTTIPQGQGWHVTVDGHAAETNTVGKTFLAVLMAPGKHHVTFSYTPPYFTLGVMITAVTSLLLFWLFWFRQRK</sequence>
<dbReference type="KEGG" id="wei:EQG49_02170"/>
<feature type="transmembrane region" description="Helical" evidence="1">
    <location>
        <begin position="232"/>
        <end position="254"/>
    </location>
</feature>
<proteinExistence type="predicted"/>
<dbReference type="Pfam" id="PF09586">
    <property type="entry name" value="YfhO"/>
    <property type="match status" value="1"/>
</dbReference>
<dbReference type="OrthoDB" id="9815466at2"/>
<evidence type="ECO:0008006" key="4">
    <source>
        <dbReference type="Google" id="ProtNLM"/>
    </source>
</evidence>
<feature type="transmembrane region" description="Helical" evidence="1">
    <location>
        <begin position="93"/>
        <end position="113"/>
    </location>
</feature>
<feature type="transmembrane region" description="Helical" evidence="1">
    <location>
        <begin position="298"/>
        <end position="315"/>
    </location>
</feature>
<feature type="transmembrane region" description="Helical" evidence="1">
    <location>
        <begin position="157"/>
        <end position="173"/>
    </location>
</feature>
<feature type="transmembrane region" description="Helical" evidence="1">
    <location>
        <begin position="409"/>
        <end position="430"/>
    </location>
</feature>
<dbReference type="RefSeq" id="WP_133362433.1">
    <property type="nucleotide sequence ID" value="NZ_CP037940.1"/>
</dbReference>
<keyword evidence="1" id="KW-1133">Transmembrane helix</keyword>